<organism evidence="1 2">
    <name type="scientific">Cyclostephanos tholiformis</name>
    <dbReference type="NCBI Taxonomy" id="382380"/>
    <lineage>
        <taxon>Eukaryota</taxon>
        <taxon>Sar</taxon>
        <taxon>Stramenopiles</taxon>
        <taxon>Ochrophyta</taxon>
        <taxon>Bacillariophyta</taxon>
        <taxon>Coscinodiscophyceae</taxon>
        <taxon>Thalassiosirophycidae</taxon>
        <taxon>Stephanodiscales</taxon>
        <taxon>Stephanodiscaceae</taxon>
        <taxon>Cyclostephanos</taxon>
    </lineage>
</organism>
<accession>A0ABD3R2K3</accession>
<name>A0ABD3R2K3_9STRA</name>
<sequence length="144" mass="15245">MQSTDHGGKLHISGQINIGGGGFCSIRSRIEGGLPADTVAIRVSYVEDGKTYKSDLPTKVGVDDTAIIRLDSLIPSLQGGPTKSDSKIDATKVEELGFKLSLKLSSGESNPIETFGSGVFPFSLKIRSIDAVSADEINHNHCNN</sequence>
<proteinExistence type="predicted"/>
<dbReference type="Proteomes" id="UP001530377">
    <property type="component" value="Unassembled WGS sequence"/>
</dbReference>
<dbReference type="AlphaFoldDB" id="A0ABD3R2K3"/>
<gene>
    <name evidence="1" type="ORF">ACHAXA_008917</name>
</gene>
<comment type="caution">
    <text evidence="1">The sequence shown here is derived from an EMBL/GenBank/DDBJ whole genome shotgun (WGS) entry which is preliminary data.</text>
</comment>
<protein>
    <submittedName>
        <fullName evidence="1">Uncharacterized protein</fullName>
    </submittedName>
</protein>
<keyword evidence="2" id="KW-1185">Reference proteome</keyword>
<reference evidence="1 2" key="1">
    <citation type="submission" date="2024-10" db="EMBL/GenBank/DDBJ databases">
        <title>Updated reference genomes for cyclostephanoid diatoms.</title>
        <authorList>
            <person name="Roberts W.R."/>
            <person name="Alverson A.J."/>
        </authorList>
    </citation>
    <scope>NUCLEOTIDE SEQUENCE [LARGE SCALE GENOMIC DNA]</scope>
    <source>
        <strain evidence="1 2">AJA228-03</strain>
    </source>
</reference>
<evidence type="ECO:0000313" key="2">
    <source>
        <dbReference type="Proteomes" id="UP001530377"/>
    </source>
</evidence>
<dbReference type="EMBL" id="JALLPB020000663">
    <property type="protein sequence ID" value="KAL3807205.1"/>
    <property type="molecule type" value="Genomic_DNA"/>
</dbReference>
<evidence type="ECO:0000313" key="1">
    <source>
        <dbReference type="EMBL" id="KAL3807205.1"/>
    </source>
</evidence>